<dbReference type="InterPro" id="IPR050868">
    <property type="entry name" value="ELMO_domain-containing"/>
</dbReference>
<dbReference type="PROSITE" id="PS51335">
    <property type="entry name" value="ELMO"/>
    <property type="match status" value="1"/>
</dbReference>
<accession>A0A8C8G2J4</accession>
<dbReference type="Gene3D" id="6.10.250.810">
    <property type="match status" value="1"/>
</dbReference>
<dbReference type="Pfam" id="PF11841">
    <property type="entry name" value="ELMO_ARM"/>
    <property type="match status" value="1"/>
</dbReference>
<organism evidence="3 4">
    <name type="scientific">Oncorhynchus tshawytscha</name>
    <name type="common">Chinook salmon</name>
    <name type="synonym">Salmo tshawytscha</name>
    <dbReference type="NCBI Taxonomy" id="74940"/>
    <lineage>
        <taxon>Eukaryota</taxon>
        <taxon>Metazoa</taxon>
        <taxon>Chordata</taxon>
        <taxon>Craniata</taxon>
        <taxon>Vertebrata</taxon>
        <taxon>Euteleostomi</taxon>
        <taxon>Actinopterygii</taxon>
        <taxon>Neopterygii</taxon>
        <taxon>Teleostei</taxon>
        <taxon>Protacanthopterygii</taxon>
        <taxon>Salmoniformes</taxon>
        <taxon>Salmonidae</taxon>
        <taxon>Salmoninae</taxon>
        <taxon>Oncorhynchus</taxon>
    </lineage>
</organism>
<dbReference type="PANTHER" id="PTHR12771">
    <property type="entry name" value="ENGULFMENT AND CELL MOTILITY"/>
    <property type="match status" value="1"/>
</dbReference>
<dbReference type="GO" id="GO:0007015">
    <property type="term" value="P:actin filament organization"/>
    <property type="evidence" value="ECO:0007669"/>
    <property type="project" value="TreeGrafter"/>
</dbReference>
<dbReference type="InterPro" id="IPR024574">
    <property type="entry name" value="ELMO_ARM"/>
</dbReference>
<name>A0A8C8G2J4_ONCTS</name>
<proteinExistence type="predicted"/>
<reference evidence="3" key="1">
    <citation type="submission" date="2025-08" db="UniProtKB">
        <authorList>
            <consortium name="Ensembl"/>
        </authorList>
    </citation>
    <scope>IDENTIFICATION</scope>
</reference>
<evidence type="ECO:0000256" key="1">
    <source>
        <dbReference type="ARBA" id="ARBA00024863"/>
    </source>
</evidence>
<keyword evidence="4" id="KW-1185">Reference proteome</keyword>
<sequence length="565" mass="65130">ARLEALKELAKLSADPTFATEFISMEGIGTLARLVESGTHFGEMLAFTLTAFLELMDHGIVSWDLISLSFIKQIASYVNQPMVDVSILQRSLAILESMVLNSHSLYHRVAQEITVGQLIGHLQVTDPELLICHLSQHVIRGNRPIKAEMAHQLYVLQVLTFNLLEERMMTKMDPSDQAQRDIIFELRRIAFDGENDPSGTEKRKAMYTKDYKMLGFTNHVNPAMDFTQTPPGMLALDNMLYLAKLHQDTYIRIVLENSSREDKHECPFGRCAIELTRMLCEILQVGELPNEGCNDYHPMFFTHDRAWEEFFCVCIQLLNKTWKEMRATAEDFNKVMQVVREQITRTLAMKPSSLDQLKGKLRGLSYSEILRLRQSERMSQDDFQSPPIIELRERIQPEILELIKQQRLNRLCEGSCFRKLGNRRRQEKFWFCRLSLNHKVLHYGDLDESPQGESVVTGKDCPHMKEKSALKQNKVLEQAFSILYDPDENLNFVAPNKYEYCIWTDGLCALLGREMGSDLTRSDLDTLISMEMKLRLLDLENITIPEAPPPVPKEPSTYNFTYNYG</sequence>
<dbReference type="GeneTree" id="ENSGT00940000159236"/>
<evidence type="ECO:0000313" key="3">
    <source>
        <dbReference type="Ensembl" id="ENSOTSP00005042987.2"/>
    </source>
</evidence>
<dbReference type="Pfam" id="PF04727">
    <property type="entry name" value="ELMO_CED12"/>
    <property type="match status" value="1"/>
</dbReference>
<dbReference type="Pfam" id="PF16457">
    <property type="entry name" value="PH_12"/>
    <property type="match status" value="1"/>
</dbReference>
<evidence type="ECO:0000313" key="4">
    <source>
        <dbReference type="Proteomes" id="UP000694402"/>
    </source>
</evidence>
<dbReference type="Proteomes" id="UP000694402">
    <property type="component" value="Unassembled WGS sequence"/>
</dbReference>
<reference evidence="3" key="2">
    <citation type="submission" date="2025-09" db="UniProtKB">
        <authorList>
            <consortium name="Ensembl"/>
        </authorList>
    </citation>
    <scope>IDENTIFICATION</scope>
</reference>
<dbReference type="GO" id="GO:0048870">
    <property type="term" value="P:cell motility"/>
    <property type="evidence" value="ECO:0007669"/>
    <property type="project" value="TreeGrafter"/>
</dbReference>
<dbReference type="InterPro" id="IPR006816">
    <property type="entry name" value="ELMO_dom"/>
</dbReference>
<dbReference type="AlphaFoldDB" id="A0A8C8G2J4"/>
<gene>
    <name evidence="3" type="primary">ELMO2</name>
</gene>
<dbReference type="SUPFAM" id="SSF50729">
    <property type="entry name" value="PH domain-like"/>
    <property type="match status" value="1"/>
</dbReference>
<evidence type="ECO:0000259" key="2">
    <source>
        <dbReference type="PROSITE" id="PS51335"/>
    </source>
</evidence>
<dbReference type="Gene3D" id="2.30.29.30">
    <property type="entry name" value="Pleckstrin-homology domain (PH domain)/Phosphotyrosine-binding domain (PTB)"/>
    <property type="match status" value="1"/>
</dbReference>
<dbReference type="PANTHER" id="PTHR12771:SF8">
    <property type="entry name" value="ENGULFMENT AND CELL MOTILITY PROTEIN 2"/>
    <property type="match status" value="1"/>
</dbReference>
<protein>
    <recommendedName>
        <fullName evidence="2">ELMO domain-containing protein</fullName>
    </recommendedName>
</protein>
<feature type="domain" description="ELMO" evidence="2">
    <location>
        <begin position="178"/>
        <end position="347"/>
    </location>
</feature>
<dbReference type="Ensembl" id="ENSOTST00005046770.2">
    <property type="protein sequence ID" value="ENSOTSP00005042987.2"/>
    <property type="gene ID" value="ENSOTSG00005015554.2"/>
</dbReference>
<dbReference type="CDD" id="cd13359">
    <property type="entry name" value="PH_ELMO1_CED-12"/>
    <property type="match status" value="1"/>
</dbReference>
<dbReference type="InterPro" id="IPR011993">
    <property type="entry name" value="PH-like_dom_sf"/>
</dbReference>
<comment type="function">
    <text evidence="1">Involved in cytoskeletal rearrangements required for phagocytosis of apoptotic cells and cell motility. Acts in association with DOCK1 and CRK. Was initially proposed to be required in complex with DOCK1 to activate Rac Rho small GTPases. May enhance the guanine nucleotide exchange factor (GEF) activity of DOCK1.</text>
</comment>
<dbReference type="InterPro" id="IPR001849">
    <property type="entry name" value="PH_domain"/>
</dbReference>